<gene>
    <name evidence="1" type="ORF">AKJ52_01785</name>
</gene>
<comment type="caution">
    <text evidence="1">The sequence shown here is derived from an EMBL/GenBank/DDBJ whole genome shotgun (WGS) entry which is preliminary data.</text>
</comment>
<dbReference type="Proteomes" id="UP000070404">
    <property type="component" value="Unassembled WGS sequence"/>
</dbReference>
<protein>
    <recommendedName>
        <fullName evidence="3">DUF4258 domain-containing protein</fullName>
    </recommendedName>
</protein>
<evidence type="ECO:0000313" key="2">
    <source>
        <dbReference type="Proteomes" id="UP000070404"/>
    </source>
</evidence>
<accession>A0A133VJT7</accession>
<dbReference type="AlphaFoldDB" id="A0A133VJT7"/>
<organism evidence="1 2">
    <name type="scientific">candidate division MSBL1 archaeon SCGC-AAA382C18</name>
    <dbReference type="NCBI Taxonomy" id="1698281"/>
    <lineage>
        <taxon>Archaea</taxon>
        <taxon>Methanobacteriati</taxon>
        <taxon>Methanobacteriota</taxon>
        <taxon>candidate division MSBL1</taxon>
    </lineage>
</organism>
<reference evidence="1 2" key="1">
    <citation type="journal article" date="2016" name="Sci. Rep.">
        <title>Metabolic traits of an uncultured archaeal lineage -MSBL1- from brine pools of the Red Sea.</title>
        <authorList>
            <person name="Mwirichia R."/>
            <person name="Alam I."/>
            <person name="Rashid M."/>
            <person name="Vinu M."/>
            <person name="Ba-Alawi W."/>
            <person name="Anthony Kamau A."/>
            <person name="Kamanda Ngugi D."/>
            <person name="Goker M."/>
            <person name="Klenk H.P."/>
            <person name="Bajic V."/>
            <person name="Stingl U."/>
        </authorList>
    </citation>
    <scope>NUCLEOTIDE SEQUENCE [LARGE SCALE GENOMIC DNA]</scope>
    <source>
        <strain evidence="1">SCGC-AAA382C18</strain>
    </source>
</reference>
<keyword evidence="2" id="KW-1185">Reference proteome</keyword>
<sequence>MNDEGKKIEFTSHAEEKLSRLKEIGVTRRKILKTVRDPDKTVDGRYGRKIAQTLLREDLILRVVYEEIEEKITIVTVYPGKRRRYE</sequence>
<evidence type="ECO:0008006" key="3">
    <source>
        <dbReference type="Google" id="ProtNLM"/>
    </source>
</evidence>
<evidence type="ECO:0000313" key="1">
    <source>
        <dbReference type="EMBL" id="KXB06690.1"/>
    </source>
</evidence>
<name>A0A133VJT7_9EURY</name>
<dbReference type="EMBL" id="LHYF01000028">
    <property type="protein sequence ID" value="KXB06690.1"/>
    <property type="molecule type" value="Genomic_DNA"/>
</dbReference>
<proteinExistence type="predicted"/>